<organism evidence="2 3">
    <name type="scientific">Segatella buccae</name>
    <dbReference type="NCBI Taxonomy" id="28126"/>
    <lineage>
        <taxon>Bacteria</taxon>
        <taxon>Pseudomonadati</taxon>
        <taxon>Bacteroidota</taxon>
        <taxon>Bacteroidia</taxon>
        <taxon>Bacteroidales</taxon>
        <taxon>Prevotellaceae</taxon>
        <taxon>Segatella</taxon>
    </lineage>
</organism>
<gene>
    <name evidence="2" type="ORF">NCTC13063_01146</name>
</gene>
<feature type="signal peptide" evidence="1">
    <location>
        <begin position="1"/>
        <end position="17"/>
    </location>
</feature>
<proteinExistence type="predicted"/>
<feature type="chain" id="PRO_5042831469" description="BACON domain-containing protein" evidence="1">
    <location>
        <begin position="18"/>
        <end position="393"/>
    </location>
</feature>
<dbReference type="Proteomes" id="UP000255283">
    <property type="component" value="Unassembled WGS sequence"/>
</dbReference>
<protein>
    <recommendedName>
        <fullName evidence="4">BACON domain-containing protein</fullName>
    </recommendedName>
</protein>
<evidence type="ECO:0000256" key="1">
    <source>
        <dbReference type="SAM" id="SignalP"/>
    </source>
</evidence>
<evidence type="ECO:0008006" key="4">
    <source>
        <dbReference type="Google" id="ProtNLM"/>
    </source>
</evidence>
<name>A0AAQ1UIS3_9BACT</name>
<comment type="caution">
    <text evidence="2">The sequence shown here is derived from an EMBL/GenBank/DDBJ whole genome shotgun (WGS) entry which is preliminary data.</text>
</comment>
<accession>A0AAQ1UIS3</accession>
<dbReference type="RefSeq" id="WP_115153509.1">
    <property type="nucleotide sequence ID" value="NZ_DBFWLE010000028.1"/>
</dbReference>
<dbReference type="PROSITE" id="PS51257">
    <property type="entry name" value="PROKAR_LIPOPROTEIN"/>
    <property type="match status" value="1"/>
</dbReference>
<dbReference type="AlphaFoldDB" id="A0AAQ1UIS3"/>
<evidence type="ECO:0000313" key="2">
    <source>
        <dbReference type="EMBL" id="SUB79869.1"/>
    </source>
</evidence>
<reference evidence="2 3" key="1">
    <citation type="submission" date="2018-06" db="EMBL/GenBank/DDBJ databases">
        <authorList>
            <consortium name="Pathogen Informatics"/>
            <person name="Doyle S."/>
        </authorList>
    </citation>
    <scope>NUCLEOTIDE SEQUENCE [LARGE SCALE GENOMIC DNA]</scope>
    <source>
        <strain evidence="2 3">NCTC13063</strain>
    </source>
</reference>
<dbReference type="EMBL" id="UGTJ01000001">
    <property type="protein sequence ID" value="SUB79869.1"/>
    <property type="molecule type" value="Genomic_DNA"/>
</dbReference>
<sequence length="393" mass="42224">MKKIVFAMSLLALALTSCDPSKIDGGAEWADVAADQLVVSATPITVDGKNSNEIHVVCSSPTNVAWQTDQLIEGTKTVVSADAKTYVTQLGTRTVRCLTTNTGGAPAMKELTVKIDTITYLTSDISNRLCVGKTGGADHFGTTFNANDIKVKQKKTADGKPGNTLVVESNTNPVLCTFDWGGTVLTNNIGEITIYQLGVAKDLTLTTLDAAGNTKTYKLGTYTAVDYSDAPAEIKLITGCDPTDATTYSNTKTWKLEAGNNWGNGSSGDKQASWWTTDVTGQDGSYGTMTFDFTKGTITKVIADESNKRGDKSSTGTFKLDFGTRNESTNVICTLTTAGGGNIVFPYLINEDYYETHTFEVTKVTENEMWIRAQHVTNSNTGEGTFWHFVAAE</sequence>
<evidence type="ECO:0000313" key="3">
    <source>
        <dbReference type="Proteomes" id="UP000255283"/>
    </source>
</evidence>
<keyword evidence="1" id="KW-0732">Signal</keyword>